<dbReference type="GO" id="GO:0004869">
    <property type="term" value="F:cysteine-type endopeptidase inhibitor activity"/>
    <property type="evidence" value="ECO:0007669"/>
    <property type="project" value="UniProtKB-KW"/>
</dbReference>
<gene>
    <name evidence="11" type="primary">CYTA1</name>
</gene>
<dbReference type="EMBL" id="BT082528">
    <property type="protein sequence ID" value="ACQ58235.1"/>
    <property type="molecule type" value="mRNA"/>
</dbReference>
<evidence type="ECO:0000256" key="9">
    <source>
        <dbReference type="SAM" id="MobiDB-lite"/>
    </source>
</evidence>
<comment type="similarity">
    <text evidence="2">Belongs to the cystatin family.</text>
</comment>
<evidence type="ECO:0000256" key="3">
    <source>
        <dbReference type="ARBA" id="ARBA00022490"/>
    </source>
</evidence>
<name>C3KHW3_ANOFI</name>
<evidence type="ECO:0000313" key="11">
    <source>
        <dbReference type="EMBL" id="ACQ58235.1"/>
    </source>
</evidence>
<organism evidence="11">
    <name type="scientific">Anoplopoma fimbria</name>
    <name type="common">Sablefish</name>
    <dbReference type="NCBI Taxonomy" id="229290"/>
    <lineage>
        <taxon>Eukaryota</taxon>
        <taxon>Metazoa</taxon>
        <taxon>Chordata</taxon>
        <taxon>Craniata</taxon>
        <taxon>Vertebrata</taxon>
        <taxon>Euteleostomi</taxon>
        <taxon>Actinopterygii</taxon>
        <taxon>Neopterygii</taxon>
        <taxon>Teleostei</taxon>
        <taxon>Neoteleostei</taxon>
        <taxon>Acanthomorphata</taxon>
        <taxon>Eupercaria</taxon>
        <taxon>Perciformes</taxon>
        <taxon>Cottioidei</taxon>
        <taxon>Anoplopomatales</taxon>
        <taxon>Anoplopomatidae</taxon>
        <taxon>Anoplopoma</taxon>
    </lineage>
</organism>
<evidence type="ECO:0000256" key="5">
    <source>
        <dbReference type="ARBA" id="ARBA00022704"/>
    </source>
</evidence>
<evidence type="ECO:0000256" key="2">
    <source>
        <dbReference type="ARBA" id="ARBA00009403"/>
    </source>
</evidence>
<dbReference type="PRINTS" id="PR00295">
    <property type="entry name" value="STEFINA"/>
</dbReference>
<sequence length="107" mass="12180">MADKVDNFGGWSETKDATDETQKICNQVKDQVEKRSGKKYRDFEAVKYRAQFLAGGEHVLIQVHVGAEDYIHLSISKIVGTLKGQNYELRGVEQHKTKEDPLVPFKN</sequence>
<reference evidence="11" key="1">
    <citation type="submission" date="2009-05" db="EMBL/GenBank/DDBJ databases">
        <title>Anoplopoma fimbria ESTs and full-length cDNAs.</title>
        <authorList>
            <person name="Messmer A."/>
            <person name="Rondeau E."/>
            <person name="Sanderson D."/>
            <person name="Cooper G."/>
            <person name="Leong J."/>
            <person name="Koop B.F."/>
        </authorList>
    </citation>
    <scope>NUCLEOTIDE SEQUENCE</scope>
    <source>
        <tissue evidence="11">Brain</tissue>
    </source>
</reference>
<comment type="subcellular location">
    <subcellularLocation>
        <location evidence="1">Cytoplasm</location>
    </subcellularLocation>
</comment>
<dbReference type="PANTHER" id="PTHR11414:SF21">
    <property type="entry name" value="CYSTATIN 14A, TANDEM DUPLICATE 1-RELATED"/>
    <property type="match status" value="1"/>
</dbReference>
<dbReference type="InterPro" id="IPR046350">
    <property type="entry name" value="Cystatin_sf"/>
</dbReference>
<dbReference type="FunFam" id="3.10.450.10:FF:000001">
    <property type="entry name" value="Cystatin-A"/>
    <property type="match status" value="1"/>
</dbReference>
<feature type="region of interest" description="Disordered" evidence="9">
    <location>
        <begin position="1"/>
        <end position="20"/>
    </location>
</feature>
<dbReference type="Pfam" id="PF00031">
    <property type="entry name" value="Cystatin"/>
    <property type="match status" value="1"/>
</dbReference>
<keyword evidence="4" id="KW-0646">Protease inhibitor</keyword>
<dbReference type="OrthoDB" id="6115262at2759"/>
<dbReference type="AlphaFoldDB" id="C3KHW3"/>
<dbReference type="InterPro" id="IPR000010">
    <property type="entry name" value="Cystatin_dom"/>
</dbReference>
<dbReference type="PANTHER" id="PTHR11414">
    <property type="entry name" value="CYSTATIN FAMILY MEMBER"/>
    <property type="match status" value="1"/>
</dbReference>
<dbReference type="Gene3D" id="3.10.450.10">
    <property type="match status" value="1"/>
</dbReference>
<evidence type="ECO:0000256" key="4">
    <source>
        <dbReference type="ARBA" id="ARBA00022690"/>
    </source>
</evidence>
<proteinExistence type="evidence at transcript level"/>
<evidence type="ECO:0000259" key="10">
    <source>
        <dbReference type="Pfam" id="PF00031"/>
    </source>
</evidence>
<evidence type="ECO:0000256" key="1">
    <source>
        <dbReference type="ARBA" id="ARBA00004496"/>
    </source>
</evidence>
<evidence type="ECO:0000256" key="6">
    <source>
        <dbReference type="ARBA" id="ARBA00022859"/>
    </source>
</evidence>
<protein>
    <recommendedName>
        <fullName evidence="7">Cystatin-B</fullName>
    </recommendedName>
    <alternativeName>
        <fullName evidence="8">Stefin-B</fullName>
    </alternativeName>
</protein>
<evidence type="ECO:0000256" key="7">
    <source>
        <dbReference type="ARBA" id="ARBA00040677"/>
    </source>
</evidence>
<accession>C3KHW3</accession>
<dbReference type="GO" id="GO:0071220">
    <property type="term" value="P:cellular response to bacterial lipoprotein"/>
    <property type="evidence" value="ECO:0007669"/>
    <property type="project" value="UniProtKB-ARBA"/>
</dbReference>
<keyword evidence="6" id="KW-0391">Immunity</keyword>
<keyword evidence="3" id="KW-0963">Cytoplasm</keyword>
<feature type="domain" description="Cystatin" evidence="10">
    <location>
        <begin position="9"/>
        <end position="96"/>
    </location>
</feature>
<dbReference type="GO" id="GO:0005829">
    <property type="term" value="C:cytosol"/>
    <property type="evidence" value="ECO:0007669"/>
    <property type="project" value="TreeGrafter"/>
</dbReference>
<dbReference type="InterPro" id="IPR001713">
    <property type="entry name" value="Prot_inh_stefin"/>
</dbReference>
<dbReference type="GO" id="GO:0002376">
    <property type="term" value="P:immune system process"/>
    <property type="evidence" value="ECO:0007669"/>
    <property type="project" value="UniProtKB-KW"/>
</dbReference>
<keyword evidence="5" id="KW-0789">Thiol protease inhibitor</keyword>
<dbReference type="SUPFAM" id="SSF54403">
    <property type="entry name" value="Cystatin/monellin"/>
    <property type="match status" value="1"/>
</dbReference>
<evidence type="ECO:0000256" key="8">
    <source>
        <dbReference type="ARBA" id="ARBA00041437"/>
    </source>
</evidence>